<keyword evidence="3" id="KW-1185">Reference proteome</keyword>
<reference evidence="2" key="1">
    <citation type="submission" date="2019-11" db="EMBL/GenBank/DDBJ databases">
        <authorList>
            <person name="Liu Y."/>
            <person name="Hou J."/>
            <person name="Li T.-Q."/>
            <person name="Guan C.-H."/>
            <person name="Wu X."/>
            <person name="Wu H.-Z."/>
            <person name="Ling F."/>
            <person name="Zhang R."/>
            <person name="Shi X.-G."/>
            <person name="Ren J.-P."/>
            <person name="Chen E.-F."/>
            <person name="Sun J.-M."/>
        </authorList>
    </citation>
    <scope>NUCLEOTIDE SEQUENCE</scope>
    <source>
        <strain evidence="2">Adult_tree_wgs_1</strain>
        <tissue evidence="2">Leaves</tissue>
    </source>
</reference>
<dbReference type="EMBL" id="WJXA01000005">
    <property type="protein sequence ID" value="KAF7144292.1"/>
    <property type="molecule type" value="Genomic_DNA"/>
</dbReference>
<dbReference type="OrthoDB" id="10452586at2759"/>
<dbReference type="AlphaFoldDB" id="A0A834LLV0"/>
<feature type="compositionally biased region" description="Polar residues" evidence="1">
    <location>
        <begin position="46"/>
        <end position="58"/>
    </location>
</feature>
<evidence type="ECO:0000313" key="3">
    <source>
        <dbReference type="Proteomes" id="UP000626092"/>
    </source>
</evidence>
<dbReference type="Proteomes" id="UP000626092">
    <property type="component" value="Unassembled WGS sequence"/>
</dbReference>
<feature type="compositionally biased region" description="Basic and acidic residues" evidence="1">
    <location>
        <begin position="1"/>
        <end position="12"/>
    </location>
</feature>
<comment type="caution">
    <text evidence="2">The sequence shown here is derived from an EMBL/GenBank/DDBJ whole genome shotgun (WGS) entry which is preliminary data.</text>
</comment>
<accession>A0A834LLV0</accession>
<evidence type="ECO:0000256" key="1">
    <source>
        <dbReference type="SAM" id="MobiDB-lite"/>
    </source>
</evidence>
<gene>
    <name evidence="2" type="ORF">RHSIM_Rhsim05G0034300</name>
</gene>
<protein>
    <submittedName>
        <fullName evidence="2">Uncharacterized protein</fullName>
    </submittedName>
</protein>
<feature type="region of interest" description="Disordered" evidence="1">
    <location>
        <begin position="1"/>
        <end position="58"/>
    </location>
</feature>
<evidence type="ECO:0000313" key="2">
    <source>
        <dbReference type="EMBL" id="KAF7144292.1"/>
    </source>
</evidence>
<name>A0A834LLV0_RHOSS</name>
<sequence>MEMDPKNIHFDNEGLNPDSNDDGPTLPPGESVGEAASNIAAGFTPTGVTGRTQSAQSGGTRCYSWVWKHSTIVENLKNAQGINIGARAWWQQWNLRKQHNPGIEFFELRFFFSLPPWLRFNTCGDDADTDDDADEVELR</sequence>
<organism evidence="2 3">
    <name type="scientific">Rhododendron simsii</name>
    <name type="common">Sims's rhododendron</name>
    <dbReference type="NCBI Taxonomy" id="118357"/>
    <lineage>
        <taxon>Eukaryota</taxon>
        <taxon>Viridiplantae</taxon>
        <taxon>Streptophyta</taxon>
        <taxon>Embryophyta</taxon>
        <taxon>Tracheophyta</taxon>
        <taxon>Spermatophyta</taxon>
        <taxon>Magnoliopsida</taxon>
        <taxon>eudicotyledons</taxon>
        <taxon>Gunneridae</taxon>
        <taxon>Pentapetalae</taxon>
        <taxon>asterids</taxon>
        <taxon>Ericales</taxon>
        <taxon>Ericaceae</taxon>
        <taxon>Ericoideae</taxon>
        <taxon>Rhodoreae</taxon>
        <taxon>Rhododendron</taxon>
    </lineage>
</organism>
<proteinExistence type="predicted"/>